<dbReference type="CDD" id="cd00554">
    <property type="entry name" value="MECDP_synthase"/>
    <property type="match status" value="1"/>
</dbReference>
<comment type="caution">
    <text evidence="14">The sequence shown here is derived from an EMBL/GenBank/DDBJ whole genome shotgun (WGS) entry which is preliminary data.</text>
</comment>
<evidence type="ECO:0000256" key="5">
    <source>
        <dbReference type="ARBA" id="ARBA00022679"/>
    </source>
</evidence>
<comment type="caution">
    <text evidence="11">Lacks conserved residue(s) required for the propagation of feature annotation.</text>
</comment>
<evidence type="ECO:0000256" key="2">
    <source>
        <dbReference type="ARBA" id="ARBA00004709"/>
    </source>
</evidence>
<dbReference type="EC" id="4.6.1.12" evidence="4 11"/>
<evidence type="ECO:0000256" key="10">
    <source>
        <dbReference type="ARBA" id="ARBA00023268"/>
    </source>
</evidence>
<dbReference type="InterPro" id="IPR036571">
    <property type="entry name" value="MECDP_synthase_sf"/>
</dbReference>
<evidence type="ECO:0000256" key="6">
    <source>
        <dbReference type="ARBA" id="ARBA00022695"/>
    </source>
</evidence>
<keyword evidence="6 14" id="KW-0548">Nucleotidyltransferase</keyword>
<comment type="catalytic activity">
    <reaction evidence="1 11 12">
        <text>4-CDP-2-C-methyl-D-erythritol 2-phosphate = 2-C-methyl-D-erythritol 2,4-cyclic diphosphate + CMP</text>
        <dbReference type="Rhea" id="RHEA:23864"/>
        <dbReference type="ChEBI" id="CHEBI:57919"/>
        <dbReference type="ChEBI" id="CHEBI:58483"/>
        <dbReference type="ChEBI" id="CHEBI:60377"/>
        <dbReference type="EC" id="4.6.1.12"/>
    </reaction>
</comment>
<feature type="binding site" evidence="11">
    <location>
        <begin position="141"/>
        <end position="143"/>
    </location>
    <ligand>
        <name>4-CDP-2-C-methyl-D-erythritol 2-phosphate</name>
        <dbReference type="ChEBI" id="CHEBI:57919"/>
    </ligand>
</feature>
<dbReference type="InterPro" id="IPR003526">
    <property type="entry name" value="MECDP_synthase"/>
</dbReference>
<feature type="binding site" evidence="11">
    <location>
        <begin position="265"/>
        <end position="268"/>
    </location>
    <ligand>
        <name>4-CDP-2-C-methyl-D-erythritol 2-phosphate</name>
        <dbReference type="ChEBI" id="CHEBI:57919"/>
    </ligand>
</feature>
<comment type="pathway">
    <text evidence="2 11">Isoprenoid biosynthesis; isopentenyl diphosphate biosynthesis via DXP pathway; isopentenyl diphosphate from 1-deoxy-D-xylulose 5-phosphate: step 4/6.</text>
</comment>
<dbReference type="Pfam" id="PF01128">
    <property type="entry name" value="IspD"/>
    <property type="match status" value="1"/>
</dbReference>
<dbReference type="Gene3D" id="3.30.1330.50">
    <property type="entry name" value="2-C-methyl-D-erythritol 2,4-cyclodiphosphate synthase"/>
    <property type="match status" value="1"/>
</dbReference>
<feature type="domain" description="2-C-methyl-D-erythritol 2,4-cyclodiphosphate synthase" evidence="13">
    <location>
        <begin position="135"/>
        <end position="287"/>
    </location>
</feature>
<feature type="binding site" evidence="11">
    <location>
        <position position="143"/>
    </location>
    <ligand>
        <name>a divalent metal cation</name>
        <dbReference type="ChEBI" id="CHEBI:60240"/>
    </ligand>
</feature>
<proteinExistence type="inferred from homology"/>
<evidence type="ECO:0000256" key="1">
    <source>
        <dbReference type="ARBA" id="ARBA00000200"/>
    </source>
</evidence>
<feature type="binding site" evidence="11">
    <location>
        <position position="275"/>
    </location>
    <ligand>
        <name>4-CDP-2-C-methyl-D-erythritol 2-phosphate</name>
        <dbReference type="ChEBI" id="CHEBI:57919"/>
    </ligand>
</feature>
<evidence type="ECO:0000256" key="7">
    <source>
        <dbReference type="ARBA" id="ARBA00022723"/>
    </source>
</evidence>
<evidence type="ECO:0000259" key="13">
    <source>
        <dbReference type="Pfam" id="PF02542"/>
    </source>
</evidence>
<feature type="binding site" evidence="11">
    <location>
        <position position="141"/>
    </location>
    <ligand>
        <name>a divalent metal cation</name>
        <dbReference type="ChEBI" id="CHEBI:60240"/>
    </ligand>
</feature>
<dbReference type="PANTHER" id="PTHR43181">
    <property type="entry name" value="2-C-METHYL-D-ERYTHRITOL 2,4-CYCLODIPHOSPHATE SYNTHASE, CHLOROPLASTIC"/>
    <property type="match status" value="1"/>
</dbReference>
<keyword evidence="9 11" id="KW-0456">Lyase</keyword>
<evidence type="ECO:0000256" key="12">
    <source>
        <dbReference type="RuleBase" id="RU004395"/>
    </source>
</evidence>
<comment type="function">
    <text evidence="11">Involved in the biosynthesis of isopentenyl diphosphate (IPP) and dimethylallyl diphosphate (DMAPP), two major building blocks of isoprenoid compounds. Catalyzes the conversion of 4-diphosphocytidyl-2-C-methyl-D-erythritol 2-phosphate (CDP-ME2P) to 2-C-methyl-D-erythritol 2,4-cyclodiphosphate (ME-CPP) with a corresponding release of cytidine 5-monophosphate (CMP).</text>
</comment>
<gene>
    <name evidence="11" type="primary">ispF</name>
    <name evidence="14" type="ORF">ABID41_002658</name>
</gene>
<keyword evidence="8 11" id="KW-0414">Isoprene biosynthesis</keyword>
<dbReference type="Pfam" id="PF02542">
    <property type="entry name" value="YgbB"/>
    <property type="match status" value="1"/>
</dbReference>
<evidence type="ECO:0000256" key="8">
    <source>
        <dbReference type="ARBA" id="ARBA00023229"/>
    </source>
</evidence>
<evidence type="ECO:0000256" key="9">
    <source>
        <dbReference type="ARBA" id="ARBA00023239"/>
    </source>
</evidence>
<evidence type="ECO:0000256" key="4">
    <source>
        <dbReference type="ARBA" id="ARBA00012579"/>
    </source>
</evidence>
<accession>A0ABV2EKH8</accession>
<comment type="similarity">
    <text evidence="3 11 12">Belongs to the IspF family.</text>
</comment>
<dbReference type="PANTHER" id="PTHR43181:SF1">
    <property type="entry name" value="2-C-METHYL-D-ERYTHRITOL 2,4-CYCLODIPHOSPHATE SYNTHASE, CHLOROPLASTIC"/>
    <property type="match status" value="1"/>
</dbReference>
<dbReference type="NCBIfam" id="TIGR00151">
    <property type="entry name" value="ispF"/>
    <property type="match status" value="1"/>
</dbReference>
<dbReference type="SUPFAM" id="SSF69765">
    <property type="entry name" value="IpsF-like"/>
    <property type="match status" value="1"/>
</dbReference>
<dbReference type="InterPro" id="IPR029044">
    <property type="entry name" value="Nucleotide-diphossugar_trans"/>
</dbReference>
<feature type="binding site" evidence="11">
    <location>
        <position position="175"/>
    </location>
    <ligand>
        <name>a divalent metal cation</name>
        <dbReference type="ChEBI" id="CHEBI:60240"/>
    </ligand>
</feature>
<evidence type="ECO:0000313" key="15">
    <source>
        <dbReference type="Proteomes" id="UP001549110"/>
    </source>
</evidence>
<dbReference type="GO" id="GO:0050518">
    <property type="term" value="F:2-C-methyl-D-erythritol 4-phosphate cytidylyltransferase activity"/>
    <property type="evidence" value="ECO:0007669"/>
    <property type="project" value="UniProtKB-EC"/>
</dbReference>
<keyword evidence="10" id="KW-0511">Multifunctional enzyme</keyword>
<feature type="binding site" evidence="11">
    <location>
        <position position="272"/>
    </location>
    <ligand>
        <name>4-CDP-2-C-methyl-D-erythritol 2-phosphate</name>
        <dbReference type="ChEBI" id="CHEBI:57919"/>
    </ligand>
</feature>
<keyword evidence="5 14" id="KW-0808">Transferase</keyword>
<dbReference type="Gene3D" id="3.90.550.10">
    <property type="entry name" value="Spore Coat Polysaccharide Biosynthesis Protein SpsA, Chain A"/>
    <property type="match status" value="1"/>
</dbReference>
<feature type="binding site" evidence="11">
    <location>
        <begin position="189"/>
        <end position="191"/>
    </location>
    <ligand>
        <name>4-CDP-2-C-methyl-D-erythritol 2-phosphate</name>
        <dbReference type="ChEBI" id="CHEBI:57919"/>
    </ligand>
</feature>
<keyword evidence="15" id="KW-1185">Reference proteome</keyword>
<dbReference type="Proteomes" id="UP001549110">
    <property type="component" value="Unassembled WGS sequence"/>
</dbReference>
<sequence>MSDAQTPVLVHDAARPFVKPTHVTALLTALIENDGAAPAVPVADTLKRGGPTVTGTVSRENLWRVQTPQAFRLGYLRDAYEAWPADEEPTDDASVVEHFGGRVFLTPGDPMLMKLTYPEDFEMAERLIGLHRVTRIGQGVDAHRWGPGDAVWLCGVRVEHNQTLVGHSDADAGLHALTDAILGAIGEGDIGEHFPPSDPQWKGAASDRFLRHAVEILTNKGGRIINADVTLICERPKIRPHRDAMRARLAELLDIPLDRVSVKATTTEGMGFTGRQEGLLAQAIVAVDLPA</sequence>
<organism evidence="14 15">
    <name type="scientific">Phenylobacterium koreense</name>
    <dbReference type="NCBI Taxonomy" id="266125"/>
    <lineage>
        <taxon>Bacteria</taxon>
        <taxon>Pseudomonadati</taxon>
        <taxon>Pseudomonadota</taxon>
        <taxon>Alphaproteobacteria</taxon>
        <taxon>Caulobacterales</taxon>
        <taxon>Caulobacteraceae</taxon>
        <taxon>Phenylobacterium</taxon>
    </lineage>
</organism>
<reference evidence="14 15" key="1">
    <citation type="submission" date="2024-06" db="EMBL/GenBank/DDBJ databases">
        <title>Genomic Encyclopedia of Type Strains, Phase IV (KMG-IV): sequencing the most valuable type-strain genomes for metagenomic binning, comparative biology and taxonomic classification.</title>
        <authorList>
            <person name="Goeker M."/>
        </authorList>
    </citation>
    <scope>NUCLEOTIDE SEQUENCE [LARGE SCALE GENOMIC DNA]</scope>
    <source>
        <strain evidence="14 15">DSM 17809</strain>
    </source>
</reference>
<dbReference type="GO" id="GO:0008685">
    <property type="term" value="F:2-C-methyl-D-erythritol 2,4-cyclodiphosphate synthase activity"/>
    <property type="evidence" value="ECO:0007669"/>
    <property type="project" value="UniProtKB-EC"/>
</dbReference>
<comment type="subunit">
    <text evidence="11">Homotrimer.</text>
</comment>
<feature type="site" description="Transition state stabilizer" evidence="11">
    <location>
        <position position="167"/>
    </location>
</feature>
<dbReference type="InterPro" id="IPR020555">
    <property type="entry name" value="MECDP_synthase_CS"/>
</dbReference>
<dbReference type="InterPro" id="IPR018294">
    <property type="entry name" value="ISPD_synthase_CS"/>
</dbReference>
<comment type="cofactor">
    <cofactor evidence="11">
        <name>a divalent metal cation</name>
        <dbReference type="ChEBI" id="CHEBI:60240"/>
    </cofactor>
    <text evidence="11">Binds 1 divalent metal cation per subunit.</text>
</comment>
<evidence type="ECO:0000256" key="11">
    <source>
        <dbReference type="HAMAP-Rule" id="MF_00107"/>
    </source>
</evidence>
<keyword evidence="7 11" id="KW-0479">Metal-binding</keyword>
<feature type="binding site" evidence="11">
    <location>
        <begin position="167"/>
        <end position="168"/>
    </location>
    <ligand>
        <name>4-CDP-2-C-methyl-D-erythritol 2-phosphate</name>
        <dbReference type="ChEBI" id="CHEBI:57919"/>
    </ligand>
</feature>
<dbReference type="PROSITE" id="PS01295">
    <property type="entry name" value="ISPD"/>
    <property type="match status" value="1"/>
</dbReference>
<dbReference type="EMBL" id="JBEPLU010000002">
    <property type="protein sequence ID" value="MET3527540.1"/>
    <property type="molecule type" value="Genomic_DNA"/>
</dbReference>
<name>A0ABV2EKH8_9CAUL</name>
<dbReference type="SUPFAM" id="SSF53448">
    <property type="entry name" value="Nucleotide-diphospho-sugar transferases"/>
    <property type="match status" value="1"/>
</dbReference>
<dbReference type="PROSITE" id="PS01350">
    <property type="entry name" value="ISPF"/>
    <property type="match status" value="1"/>
</dbReference>
<protein>
    <recommendedName>
        <fullName evidence="4 11">2-C-methyl-D-erythritol 2,4-cyclodiphosphate synthase</fullName>
        <shortName evidence="11">MECDP-synthase</shortName>
        <shortName evidence="11">MECPP-synthase</shortName>
        <shortName evidence="11">MECPS</shortName>
        <ecNumber evidence="4 11">4.6.1.12</ecNumber>
    </recommendedName>
</protein>
<evidence type="ECO:0000256" key="3">
    <source>
        <dbReference type="ARBA" id="ARBA00008480"/>
    </source>
</evidence>
<feature type="site" description="Transition state stabilizer" evidence="11">
    <location>
        <position position="266"/>
    </location>
</feature>
<dbReference type="HAMAP" id="MF_00107">
    <property type="entry name" value="IspF"/>
    <property type="match status" value="1"/>
</dbReference>
<evidence type="ECO:0000313" key="14">
    <source>
        <dbReference type="EMBL" id="MET3527540.1"/>
    </source>
</evidence>
<dbReference type="InterPro" id="IPR034683">
    <property type="entry name" value="IspD/TarI"/>
</dbReference>